<dbReference type="EMBL" id="JAJNDC010000003">
    <property type="protein sequence ID" value="MCW9713676.1"/>
    <property type="molecule type" value="Genomic_DNA"/>
</dbReference>
<gene>
    <name evidence="9" type="ORF">LQ318_12260</name>
</gene>
<feature type="transmembrane region" description="Helical" evidence="8">
    <location>
        <begin position="328"/>
        <end position="348"/>
    </location>
</feature>
<evidence type="ECO:0000256" key="3">
    <source>
        <dbReference type="ARBA" id="ARBA00022475"/>
    </source>
</evidence>
<dbReference type="Proteomes" id="UP001207337">
    <property type="component" value="Unassembled WGS sequence"/>
</dbReference>
<proteinExistence type="predicted"/>
<evidence type="ECO:0000256" key="4">
    <source>
        <dbReference type="ARBA" id="ARBA00022692"/>
    </source>
</evidence>
<feature type="transmembrane region" description="Helical" evidence="8">
    <location>
        <begin position="111"/>
        <end position="129"/>
    </location>
</feature>
<keyword evidence="3" id="KW-1003">Cell membrane</keyword>
<dbReference type="RefSeq" id="WP_265790529.1">
    <property type="nucleotide sequence ID" value="NZ_BAABRS010000003.1"/>
</dbReference>
<evidence type="ECO:0000256" key="8">
    <source>
        <dbReference type="SAM" id="Phobius"/>
    </source>
</evidence>
<keyword evidence="2" id="KW-0813">Transport</keyword>
<dbReference type="Gene3D" id="1.20.120.350">
    <property type="entry name" value="Voltage-gated potassium channels. Chain C"/>
    <property type="match status" value="1"/>
</dbReference>
<feature type="transmembrane region" description="Helical" evidence="8">
    <location>
        <begin position="182"/>
        <end position="203"/>
    </location>
</feature>
<sequence length="617" mass="69187">MKIPRHWKQKWFRFLRQWRDFKKRANLFFHYVQDDIYEIDKIAHPYLRAFTILLTLLVVTSILIPVGFELTPELEQINYQIEVFLLIGFAAGFLVRFVLTSDRQSYLKKRWFEGVLTVFSVFILLDLWVPSINIIEPLFFMVEEPEVFFLQFLKGYLLFIVVIKFIQYLPELLEDQRNTARFLVYSFLSLIAGGTLLLMLPGATQNGEGLVFIDALFTSTSAVCVTGLIVVDTATHFTLFGELVIMTLIQLGGIGIITFATFLFLFISGGLGVGQMNTIKDMVAEKNTSLVTATLKKVIGFTFLVEAIAVVAYYLSWNMEFSSQGQRFLFSVFHAISAFCNAGFSLFTNSLADARNATNWGINITTMLLIVLGGLGFTVIWEVIQRKTEQKIWRRRLSIHTRLVLVTTAILIVSGTVLILILEWNNTLAGHSTIDKFLLSLFQSITTRTAGFNTVDTGAMGIPVILGMLILMLIGGSPASTAGGIKTTTFAVLVRSMTMTIRGHGRMELFKRTIPNSIIFRAMTVILLAVSCISISTILLAIVEDHAFLDLLFEEVSAFATVGLSRGITGDLTSWGKAIIIVSMFVGRVGILTFMVAFATRSDNRKYRYPEESIMVS</sequence>
<evidence type="ECO:0000313" key="9">
    <source>
        <dbReference type="EMBL" id="MCW9713676.1"/>
    </source>
</evidence>
<dbReference type="InterPro" id="IPR027359">
    <property type="entry name" value="Volt_channel_dom_sf"/>
</dbReference>
<keyword evidence="7 8" id="KW-0472">Membrane</keyword>
<feature type="transmembrane region" description="Helical" evidence="8">
    <location>
        <begin position="518"/>
        <end position="543"/>
    </location>
</feature>
<feature type="transmembrane region" description="Helical" evidence="8">
    <location>
        <begin position="578"/>
        <end position="599"/>
    </location>
</feature>
<feature type="transmembrane region" description="Helical" evidence="8">
    <location>
        <begin position="298"/>
        <end position="316"/>
    </location>
</feature>
<feature type="transmembrane region" description="Helical" evidence="8">
    <location>
        <begin position="79"/>
        <end position="99"/>
    </location>
</feature>
<feature type="transmembrane region" description="Helical" evidence="8">
    <location>
        <begin position="209"/>
        <end position="231"/>
    </location>
</feature>
<evidence type="ECO:0000256" key="6">
    <source>
        <dbReference type="ARBA" id="ARBA00023065"/>
    </source>
</evidence>
<organism evidence="9 10">
    <name type="scientific">Fodinibius salicampi</name>
    <dbReference type="NCBI Taxonomy" id="1920655"/>
    <lineage>
        <taxon>Bacteria</taxon>
        <taxon>Pseudomonadati</taxon>
        <taxon>Balneolota</taxon>
        <taxon>Balneolia</taxon>
        <taxon>Balneolales</taxon>
        <taxon>Balneolaceae</taxon>
        <taxon>Fodinibius</taxon>
    </lineage>
</organism>
<keyword evidence="10" id="KW-1185">Reference proteome</keyword>
<feature type="transmembrane region" description="Helical" evidence="8">
    <location>
        <begin position="464"/>
        <end position="497"/>
    </location>
</feature>
<name>A0ABT3Q0R6_9BACT</name>
<feature type="transmembrane region" description="Helical" evidence="8">
    <location>
        <begin position="360"/>
        <end position="383"/>
    </location>
</feature>
<evidence type="ECO:0000256" key="2">
    <source>
        <dbReference type="ARBA" id="ARBA00022448"/>
    </source>
</evidence>
<evidence type="ECO:0000256" key="7">
    <source>
        <dbReference type="ARBA" id="ARBA00023136"/>
    </source>
</evidence>
<accession>A0ABT3Q0R6</accession>
<evidence type="ECO:0000256" key="1">
    <source>
        <dbReference type="ARBA" id="ARBA00004651"/>
    </source>
</evidence>
<feature type="transmembrane region" description="Helical" evidence="8">
    <location>
        <begin position="243"/>
        <end position="267"/>
    </location>
</feature>
<evidence type="ECO:0008006" key="11">
    <source>
        <dbReference type="Google" id="ProtNLM"/>
    </source>
</evidence>
<comment type="caution">
    <text evidence="9">The sequence shown here is derived from an EMBL/GenBank/DDBJ whole genome shotgun (WGS) entry which is preliminary data.</text>
</comment>
<feature type="transmembrane region" description="Helical" evidence="8">
    <location>
        <begin position="403"/>
        <end position="422"/>
    </location>
</feature>
<keyword evidence="6" id="KW-0406">Ion transport</keyword>
<feature type="transmembrane region" description="Helical" evidence="8">
    <location>
        <begin position="46"/>
        <end position="67"/>
    </location>
</feature>
<reference evidence="9 10" key="1">
    <citation type="submission" date="2021-11" db="EMBL/GenBank/DDBJ databases">
        <title>Aliifidinibius sp. nov., a new bacterium isolated from saline soil.</title>
        <authorList>
            <person name="Galisteo C."/>
            <person name="De La Haba R."/>
            <person name="Sanchez-Porro C."/>
            <person name="Ventosa A."/>
        </authorList>
    </citation>
    <scope>NUCLEOTIDE SEQUENCE [LARGE SCALE GENOMIC DNA]</scope>
    <source>
        <strain evidence="9 10">KACC 190600</strain>
    </source>
</reference>
<keyword evidence="4 8" id="KW-0812">Transmembrane</keyword>
<dbReference type="Pfam" id="PF02386">
    <property type="entry name" value="TrkH"/>
    <property type="match status" value="1"/>
</dbReference>
<keyword evidence="5 8" id="KW-1133">Transmembrane helix</keyword>
<protein>
    <recommendedName>
        <fullName evidence="11">Potassium uptake protein, TrkH family</fullName>
    </recommendedName>
</protein>
<feature type="transmembrane region" description="Helical" evidence="8">
    <location>
        <begin position="149"/>
        <end position="170"/>
    </location>
</feature>
<evidence type="ECO:0000313" key="10">
    <source>
        <dbReference type="Proteomes" id="UP001207337"/>
    </source>
</evidence>
<dbReference type="PANTHER" id="PTHR32024:SF1">
    <property type="entry name" value="KTR SYSTEM POTASSIUM UPTAKE PROTEIN B"/>
    <property type="match status" value="1"/>
</dbReference>
<dbReference type="InterPro" id="IPR003445">
    <property type="entry name" value="Cat_transpt"/>
</dbReference>
<dbReference type="PANTHER" id="PTHR32024">
    <property type="entry name" value="TRK SYSTEM POTASSIUM UPTAKE PROTEIN TRKG-RELATED"/>
    <property type="match status" value="1"/>
</dbReference>
<comment type="subcellular location">
    <subcellularLocation>
        <location evidence="1">Cell membrane</location>
        <topology evidence="1">Multi-pass membrane protein</topology>
    </subcellularLocation>
</comment>
<evidence type="ECO:0000256" key="5">
    <source>
        <dbReference type="ARBA" id="ARBA00022989"/>
    </source>
</evidence>